<evidence type="ECO:0000256" key="2">
    <source>
        <dbReference type="ARBA" id="ARBA00022643"/>
    </source>
</evidence>
<name>A0A2A4TBN2_9DELT</name>
<dbReference type="AlphaFoldDB" id="A0A2A4TBN2"/>
<dbReference type="PANTHER" id="PTHR43278">
    <property type="entry name" value="NAD(P)H-DEPENDENT FMN-CONTAINING OXIDOREDUCTASE YWQN-RELATED"/>
    <property type="match status" value="1"/>
</dbReference>
<evidence type="ECO:0000313" key="4">
    <source>
        <dbReference type="EMBL" id="PCI30771.1"/>
    </source>
</evidence>
<keyword evidence="2" id="KW-0288">FMN</keyword>
<dbReference type="Gene3D" id="3.40.50.360">
    <property type="match status" value="1"/>
</dbReference>
<dbReference type="PANTHER" id="PTHR43278:SF2">
    <property type="entry name" value="IRON-SULFUR FLAVOPROTEIN"/>
    <property type="match status" value="1"/>
</dbReference>
<protein>
    <recommendedName>
        <fullName evidence="3">NADPH-dependent FMN reductase-like domain-containing protein</fullName>
    </recommendedName>
</protein>
<dbReference type="EMBL" id="NVSR01000002">
    <property type="protein sequence ID" value="PCI30771.1"/>
    <property type="molecule type" value="Genomic_DNA"/>
</dbReference>
<organism evidence="4 5">
    <name type="scientific">SAR324 cluster bacterium</name>
    <dbReference type="NCBI Taxonomy" id="2024889"/>
    <lineage>
        <taxon>Bacteria</taxon>
        <taxon>Deltaproteobacteria</taxon>
        <taxon>SAR324 cluster</taxon>
    </lineage>
</organism>
<feature type="domain" description="NADPH-dependent FMN reductase-like" evidence="3">
    <location>
        <begin position="2"/>
        <end position="105"/>
    </location>
</feature>
<dbReference type="Pfam" id="PF03358">
    <property type="entry name" value="FMN_red"/>
    <property type="match status" value="1"/>
</dbReference>
<dbReference type="SUPFAM" id="SSF52218">
    <property type="entry name" value="Flavoproteins"/>
    <property type="match status" value="1"/>
</dbReference>
<dbReference type="InterPro" id="IPR051796">
    <property type="entry name" value="ISF_SsuE-like"/>
</dbReference>
<sequence>MTKVIVINSSPKMKHGTGALLLAPFIEGMEEEKAEVELVHLQKLDLKTCIGCMNCWFRTPGICSSLKDEMSELLDKMIQADYWILSTPIYAGGVSTNLKILMERTLPIVEPMLDDDIEHCVHLQRTGYGKSKVVLFATAGLLMEEFHPAVCHLESYCRLSGKEFVNAVLRPQAGMFKRQVLNDPVKVEDILSASKQAGRQLIKEGKISEETLATISREFMSLEEFRKIYNRNTRNMIERGSIRNVR</sequence>
<dbReference type="InterPro" id="IPR029039">
    <property type="entry name" value="Flavoprotein-like_sf"/>
</dbReference>
<dbReference type="Proteomes" id="UP000218113">
    <property type="component" value="Unassembled WGS sequence"/>
</dbReference>
<reference evidence="5" key="1">
    <citation type="submission" date="2017-08" db="EMBL/GenBank/DDBJ databases">
        <title>A dynamic microbial community with high functional redundancy inhabits the cold, oxic subseafloor aquifer.</title>
        <authorList>
            <person name="Tully B.J."/>
            <person name="Wheat C.G."/>
            <person name="Glazer B.T."/>
            <person name="Huber J.A."/>
        </authorList>
    </citation>
    <scope>NUCLEOTIDE SEQUENCE [LARGE SCALE GENOMIC DNA]</scope>
</reference>
<dbReference type="InterPro" id="IPR005025">
    <property type="entry name" value="FMN_Rdtase-like_dom"/>
</dbReference>
<keyword evidence="1" id="KW-0285">Flavoprotein</keyword>
<accession>A0A2A4TBN2</accession>
<gene>
    <name evidence="4" type="ORF">COB67_01060</name>
</gene>
<evidence type="ECO:0000259" key="3">
    <source>
        <dbReference type="Pfam" id="PF03358"/>
    </source>
</evidence>
<comment type="caution">
    <text evidence="4">The sequence shown here is derived from an EMBL/GenBank/DDBJ whole genome shotgun (WGS) entry which is preliminary data.</text>
</comment>
<evidence type="ECO:0000313" key="5">
    <source>
        <dbReference type="Proteomes" id="UP000218113"/>
    </source>
</evidence>
<dbReference type="GO" id="GO:0016491">
    <property type="term" value="F:oxidoreductase activity"/>
    <property type="evidence" value="ECO:0007669"/>
    <property type="project" value="InterPro"/>
</dbReference>
<proteinExistence type="predicted"/>
<evidence type="ECO:0000256" key="1">
    <source>
        <dbReference type="ARBA" id="ARBA00022630"/>
    </source>
</evidence>